<feature type="compositionally biased region" description="Basic and acidic residues" evidence="10">
    <location>
        <begin position="384"/>
        <end position="402"/>
    </location>
</feature>
<evidence type="ECO:0000256" key="10">
    <source>
        <dbReference type="SAM" id="MobiDB-lite"/>
    </source>
</evidence>
<comment type="similarity">
    <text evidence="8 9">Belongs to the TonB-dependent receptor family.</text>
</comment>
<keyword evidence="11" id="KW-0732">Signal</keyword>
<dbReference type="Pfam" id="PF07715">
    <property type="entry name" value="Plug"/>
    <property type="match status" value="1"/>
</dbReference>
<feature type="region of interest" description="Disordered" evidence="10">
    <location>
        <begin position="384"/>
        <end position="404"/>
    </location>
</feature>
<dbReference type="InterPro" id="IPR039426">
    <property type="entry name" value="TonB-dep_rcpt-like"/>
</dbReference>
<feature type="signal peptide" evidence="11">
    <location>
        <begin position="1"/>
        <end position="19"/>
    </location>
</feature>
<dbReference type="PROSITE" id="PS52016">
    <property type="entry name" value="TONB_DEPENDENT_REC_3"/>
    <property type="match status" value="1"/>
</dbReference>
<reference evidence="14 15" key="1">
    <citation type="submission" date="2020-08" db="EMBL/GenBank/DDBJ databases">
        <title>Functional genomics of gut bacteria from endangered species of beetles.</title>
        <authorList>
            <person name="Carlos-Shanley C."/>
        </authorList>
    </citation>
    <scope>NUCLEOTIDE SEQUENCE [LARGE SCALE GENOMIC DNA]</scope>
    <source>
        <strain evidence="14 15">S00202</strain>
    </source>
</reference>
<dbReference type="SUPFAM" id="SSF56935">
    <property type="entry name" value="Porins"/>
    <property type="match status" value="1"/>
</dbReference>
<evidence type="ECO:0000256" key="1">
    <source>
        <dbReference type="ARBA" id="ARBA00004571"/>
    </source>
</evidence>
<evidence type="ECO:0000256" key="11">
    <source>
        <dbReference type="SAM" id="SignalP"/>
    </source>
</evidence>
<name>A0A7X0ESP0_9PSED</name>
<comment type="caution">
    <text evidence="14">The sequence shown here is derived from an EMBL/GenBank/DDBJ whole genome shotgun (WGS) entry which is preliminary data.</text>
</comment>
<evidence type="ECO:0000313" key="15">
    <source>
        <dbReference type="Proteomes" id="UP000557193"/>
    </source>
</evidence>
<gene>
    <name evidence="14" type="ORF">HNP49_000220</name>
</gene>
<keyword evidence="6 8" id="KW-0472">Membrane</keyword>
<dbReference type="InterPro" id="IPR012910">
    <property type="entry name" value="Plug_dom"/>
</dbReference>
<evidence type="ECO:0000259" key="13">
    <source>
        <dbReference type="Pfam" id="PF07715"/>
    </source>
</evidence>
<dbReference type="EMBL" id="JACHLL010000001">
    <property type="protein sequence ID" value="MBB6340070.1"/>
    <property type="molecule type" value="Genomic_DNA"/>
</dbReference>
<dbReference type="Proteomes" id="UP000557193">
    <property type="component" value="Unassembled WGS sequence"/>
</dbReference>
<dbReference type="GO" id="GO:0009279">
    <property type="term" value="C:cell outer membrane"/>
    <property type="evidence" value="ECO:0007669"/>
    <property type="project" value="UniProtKB-SubCell"/>
</dbReference>
<organism evidence="14 15">
    <name type="scientific">Pseudomonas fluvialis</name>
    <dbReference type="NCBI Taxonomy" id="1793966"/>
    <lineage>
        <taxon>Bacteria</taxon>
        <taxon>Pseudomonadati</taxon>
        <taxon>Pseudomonadota</taxon>
        <taxon>Gammaproteobacteria</taxon>
        <taxon>Pseudomonadales</taxon>
        <taxon>Pseudomonadaceae</taxon>
        <taxon>Pseudomonas</taxon>
    </lineage>
</organism>
<keyword evidence="7 8" id="KW-0998">Cell outer membrane</keyword>
<evidence type="ECO:0000256" key="5">
    <source>
        <dbReference type="ARBA" id="ARBA00023077"/>
    </source>
</evidence>
<dbReference type="CDD" id="cd01347">
    <property type="entry name" value="ligand_gated_channel"/>
    <property type="match status" value="1"/>
</dbReference>
<keyword evidence="15" id="KW-1185">Reference proteome</keyword>
<evidence type="ECO:0000259" key="12">
    <source>
        <dbReference type="Pfam" id="PF00593"/>
    </source>
</evidence>
<dbReference type="Gene3D" id="2.40.170.20">
    <property type="entry name" value="TonB-dependent receptor, beta-barrel domain"/>
    <property type="match status" value="1"/>
</dbReference>
<keyword evidence="4 8" id="KW-0812">Transmembrane</keyword>
<protein>
    <submittedName>
        <fullName evidence="14">Iron complex outermembrane receptor protein</fullName>
    </submittedName>
</protein>
<feature type="domain" description="TonB-dependent receptor-like beta-barrel" evidence="12">
    <location>
        <begin position="217"/>
        <end position="611"/>
    </location>
</feature>
<keyword evidence="2 8" id="KW-0813">Transport</keyword>
<dbReference type="PANTHER" id="PTHR30069:SF27">
    <property type="entry name" value="BLL4766 PROTEIN"/>
    <property type="match status" value="1"/>
</dbReference>
<keyword evidence="5 9" id="KW-0798">TonB box</keyword>
<evidence type="ECO:0000256" key="4">
    <source>
        <dbReference type="ARBA" id="ARBA00022692"/>
    </source>
</evidence>
<comment type="subcellular location">
    <subcellularLocation>
        <location evidence="1 8">Cell outer membrane</location>
        <topology evidence="1 8">Multi-pass membrane protein</topology>
    </subcellularLocation>
</comment>
<dbReference type="RefSeq" id="WP_184679872.1">
    <property type="nucleotide sequence ID" value="NZ_JACHLL010000001.1"/>
</dbReference>
<evidence type="ECO:0000256" key="6">
    <source>
        <dbReference type="ARBA" id="ARBA00023136"/>
    </source>
</evidence>
<sequence length="648" mass="71751">MKLSHLALAISLAPTLTLADAQQALEIPPLVVTRATPIQQTTPASVKVIDRKQIEASGASALVDVLRGQAGLQIRDTLGDGNRVGVSLRGFGENAANNTLVLVDGRRLNNPSLQGPDLNSVPLANIERIEILRGAGTVLYGDQAVGGVINIITRQPKDNEAYVESSIGSHDLEAYRGHVYQQLGAGFSAYASGEARNSDGYRDHNNASYDDAFLRLRHDHEGGHALYEYQSIDDELKFPGYLTAAQRRSDRKASYAANSNGWNDSNTQVHRLALQQALNDWLTADLDYSHRDTDGQGTYNSAWGDSPFTQGTRVETFSPRLSGHFDSSLGRSDWLFGHDHTQSDYEYRSSYGATLFRQTLRDWYGQLTQPLTDSVSLTAGYRASEAEDRNKGADTSHTDREGSSSLGLNWQVDEQLRAFVKREDVLRWANVDENGFVGPDVDFLKPQTGTSWESGLEWQDGVQRYQATLYRLDLTDELMYDPLAAGPFGFPGANINLDKTRRDGLLLEAERQLTSRLSVGGQYSFTDSEYRDGNYQGNEVPWVSRHSASAHVSYQILPGLKGYLESEYTGARYLASDDGHAMPREGGYTLFNAALSYDYQQFTSKLRVNNLTGKRYDSFATYANWVPGSKGLYPAAEEDVQLSVGYRF</sequence>
<dbReference type="InterPro" id="IPR036942">
    <property type="entry name" value="Beta-barrel_TonB_sf"/>
</dbReference>
<dbReference type="InterPro" id="IPR037066">
    <property type="entry name" value="Plug_dom_sf"/>
</dbReference>
<feature type="chain" id="PRO_5031097314" evidence="11">
    <location>
        <begin position="20"/>
        <end position="648"/>
    </location>
</feature>
<dbReference type="GO" id="GO:0015344">
    <property type="term" value="F:siderophore uptake transmembrane transporter activity"/>
    <property type="evidence" value="ECO:0007669"/>
    <property type="project" value="TreeGrafter"/>
</dbReference>
<evidence type="ECO:0000256" key="8">
    <source>
        <dbReference type="PROSITE-ProRule" id="PRU01360"/>
    </source>
</evidence>
<accession>A0A7X0ESP0</accession>
<dbReference type="PANTHER" id="PTHR30069">
    <property type="entry name" value="TONB-DEPENDENT OUTER MEMBRANE RECEPTOR"/>
    <property type="match status" value="1"/>
</dbReference>
<dbReference type="InterPro" id="IPR000531">
    <property type="entry name" value="Beta-barrel_TonB"/>
</dbReference>
<dbReference type="Pfam" id="PF00593">
    <property type="entry name" value="TonB_dep_Rec_b-barrel"/>
    <property type="match status" value="1"/>
</dbReference>
<keyword evidence="14" id="KW-0675">Receptor</keyword>
<keyword evidence="3 8" id="KW-1134">Transmembrane beta strand</keyword>
<evidence type="ECO:0000256" key="9">
    <source>
        <dbReference type="RuleBase" id="RU003357"/>
    </source>
</evidence>
<dbReference type="AlphaFoldDB" id="A0A7X0ESP0"/>
<feature type="domain" description="TonB-dependent receptor plug" evidence="13">
    <location>
        <begin position="39"/>
        <end position="148"/>
    </location>
</feature>
<evidence type="ECO:0000313" key="14">
    <source>
        <dbReference type="EMBL" id="MBB6340070.1"/>
    </source>
</evidence>
<dbReference type="Gene3D" id="2.170.130.10">
    <property type="entry name" value="TonB-dependent receptor, plug domain"/>
    <property type="match status" value="1"/>
</dbReference>
<dbReference type="GO" id="GO:0044718">
    <property type="term" value="P:siderophore transmembrane transport"/>
    <property type="evidence" value="ECO:0007669"/>
    <property type="project" value="TreeGrafter"/>
</dbReference>
<evidence type="ECO:0000256" key="3">
    <source>
        <dbReference type="ARBA" id="ARBA00022452"/>
    </source>
</evidence>
<evidence type="ECO:0000256" key="2">
    <source>
        <dbReference type="ARBA" id="ARBA00022448"/>
    </source>
</evidence>
<evidence type="ECO:0000256" key="7">
    <source>
        <dbReference type="ARBA" id="ARBA00023237"/>
    </source>
</evidence>
<proteinExistence type="inferred from homology"/>